<feature type="transmembrane region" description="Helical" evidence="1">
    <location>
        <begin position="106"/>
        <end position="123"/>
    </location>
</feature>
<evidence type="ECO:0000313" key="2">
    <source>
        <dbReference type="EMBL" id="GEQ98498.1"/>
    </source>
</evidence>
<feature type="transmembrane region" description="Helical" evidence="1">
    <location>
        <begin position="51"/>
        <end position="70"/>
    </location>
</feature>
<dbReference type="RefSeq" id="WP_210431753.1">
    <property type="nucleotide sequence ID" value="NZ_BKCL01000006.1"/>
</dbReference>
<evidence type="ECO:0000313" key="3">
    <source>
        <dbReference type="Proteomes" id="UP000322084"/>
    </source>
</evidence>
<feature type="transmembrane region" description="Helical" evidence="1">
    <location>
        <begin position="24"/>
        <end position="45"/>
    </location>
</feature>
<keyword evidence="1" id="KW-0472">Membrane</keyword>
<sequence>MTRTSHQETTVLRDIWISYRSQPLWVQFWVALILVPVNMASLLFLNEPMGLWIAILANIAMLSNLPIMLYERGFTNAMALPHILPWTILVYLILFARPPATGLYDAYLWVLVAVDLVSLVFDYQESLAWLKDRQRKTPPSA</sequence>
<keyword evidence="1" id="KW-1133">Transmembrane helix</keyword>
<name>A0A5A7MU03_9PROT</name>
<feature type="transmembrane region" description="Helical" evidence="1">
    <location>
        <begin position="77"/>
        <end position="94"/>
    </location>
</feature>
<organism evidence="2 3">
    <name type="scientific">Iodidimonas gelatinilytica</name>
    <dbReference type="NCBI Taxonomy" id="1236966"/>
    <lineage>
        <taxon>Bacteria</taxon>
        <taxon>Pseudomonadati</taxon>
        <taxon>Pseudomonadota</taxon>
        <taxon>Alphaproteobacteria</taxon>
        <taxon>Iodidimonadales</taxon>
        <taxon>Iodidimonadaceae</taxon>
        <taxon>Iodidimonas</taxon>
    </lineage>
</organism>
<evidence type="ECO:0000256" key="1">
    <source>
        <dbReference type="SAM" id="Phobius"/>
    </source>
</evidence>
<proteinExistence type="predicted"/>
<accession>A0A5A7MU03</accession>
<keyword evidence="1" id="KW-0812">Transmembrane</keyword>
<dbReference type="AlphaFoldDB" id="A0A5A7MU03"/>
<gene>
    <name evidence="2" type="ORF">JCM17844_21350</name>
</gene>
<dbReference type="EMBL" id="BKCL01000006">
    <property type="protein sequence ID" value="GEQ98498.1"/>
    <property type="molecule type" value="Genomic_DNA"/>
</dbReference>
<comment type="caution">
    <text evidence="2">The sequence shown here is derived from an EMBL/GenBank/DDBJ whole genome shotgun (WGS) entry which is preliminary data.</text>
</comment>
<reference evidence="2 3" key="1">
    <citation type="submission" date="2019-09" db="EMBL/GenBank/DDBJ databases">
        <title>NBRP : Genome information of microbial organism related human and environment.</title>
        <authorList>
            <person name="Hattori M."/>
            <person name="Oshima K."/>
            <person name="Inaba H."/>
            <person name="Suda W."/>
            <person name="Sakamoto M."/>
            <person name="Iino T."/>
            <person name="Kitahara M."/>
            <person name="Oshida Y."/>
            <person name="Iida T."/>
            <person name="Kudo T."/>
            <person name="Itoh T."/>
            <person name="Ohkuma M."/>
        </authorList>
    </citation>
    <scope>NUCLEOTIDE SEQUENCE [LARGE SCALE GENOMIC DNA]</scope>
    <source>
        <strain evidence="2 3">Hi-2</strain>
    </source>
</reference>
<dbReference type="Proteomes" id="UP000322084">
    <property type="component" value="Unassembled WGS sequence"/>
</dbReference>
<protein>
    <submittedName>
        <fullName evidence="2">Uncharacterized protein</fullName>
    </submittedName>
</protein>